<dbReference type="AlphaFoldDB" id="A0A413VVC1"/>
<dbReference type="Proteomes" id="UP000284379">
    <property type="component" value="Unassembled WGS sequence"/>
</dbReference>
<evidence type="ECO:0000313" key="1">
    <source>
        <dbReference type="EMBL" id="RHB37570.1"/>
    </source>
</evidence>
<protein>
    <submittedName>
        <fullName evidence="1">Uncharacterized protein</fullName>
    </submittedName>
</protein>
<proteinExistence type="predicted"/>
<dbReference type="EMBL" id="QSGO01000002">
    <property type="protein sequence ID" value="RHB37570.1"/>
    <property type="molecule type" value="Genomic_DNA"/>
</dbReference>
<comment type="caution">
    <text evidence="1">The sequence shown here is derived from an EMBL/GenBank/DDBJ whole genome shotgun (WGS) entry which is preliminary data.</text>
</comment>
<dbReference type="RefSeq" id="WP_002559271.1">
    <property type="nucleotide sequence ID" value="NZ_CABJFV010000002.1"/>
</dbReference>
<dbReference type="GeneID" id="69500728"/>
<accession>A0A413VVC1</accession>
<evidence type="ECO:0000313" key="2">
    <source>
        <dbReference type="Proteomes" id="UP000284379"/>
    </source>
</evidence>
<name>A0A413VVC1_9BACE</name>
<organism evidence="1 2">
    <name type="scientific">Bacteroides nordii</name>
    <dbReference type="NCBI Taxonomy" id="291645"/>
    <lineage>
        <taxon>Bacteria</taxon>
        <taxon>Pseudomonadati</taxon>
        <taxon>Bacteroidota</taxon>
        <taxon>Bacteroidia</taxon>
        <taxon>Bacteroidales</taxon>
        <taxon>Bacteroidaceae</taxon>
        <taxon>Bacteroides</taxon>
    </lineage>
</organism>
<gene>
    <name evidence="1" type="ORF">DW888_03060</name>
</gene>
<reference evidence="1 2" key="1">
    <citation type="submission" date="2018-08" db="EMBL/GenBank/DDBJ databases">
        <title>A genome reference for cultivated species of the human gut microbiota.</title>
        <authorList>
            <person name="Zou Y."/>
            <person name="Xue W."/>
            <person name="Luo G."/>
        </authorList>
    </citation>
    <scope>NUCLEOTIDE SEQUENCE [LARGE SCALE GENOMIC DNA]</scope>
    <source>
        <strain evidence="1 2">AM40-30BH</strain>
    </source>
</reference>
<sequence>MKTVFNIVLGLCALALIYICYSSIMGPINFENAKKQRDQAVIARLIDIRKAQMEFRNLNKGQYTASFDTLIDFVKNKKLPFLYKVGELTDKQLDDGMTEKKAMAIINKAKKTGNYSEVEKMGLTNFKRDTMWVAVLDTIYPRGFNADSMRYIPFGNGAQFEMAIKNDTAKSGAPIFMFEVKAPYDTYLNGLDKQEIANLKDLQTKLGKYCGLMVGSIESPNNGAGNWE</sequence>